<feature type="compositionally biased region" description="Basic and acidic residues" evidence="1">
    <location>
        <begin position="498"/>
        <end position="510"/>
    </location>
</feature>
<keyword evidence="3" id="KW-1185">Reference proteome</keyword>
<feature type="compositionally biased region" description="Basic and acidic residues" evidence="1">
    <location>
        <begin position="371"/>
        <end position="381"/>
    </location>
</feature>
<protein>
    <submittedName>
        <fullName evidence="2">Uncharacterized protein</fullName>
    </submittedName>
</protein>
<dbReference type="Proteomes" id="UP000297280">
    <property type="component" value="Unassembled WGS sequence"/>
</dbReference>
<comment type="caution">
    <text evidence="2">The sequence shown here is derived from an EMBL/GenBank/DDBJ whole genome shotgun (WGS) entry which is preliminary data.</text>
</comment>
<dbReference type="EMBL" id="PQXO01001078">
    <property type="protein sequence ID" value="TGO81608.1"/>
    <property type="molecule type" value="Genomic_DNA"/>
</dbReference>
<feature type="compositionally biased region" description="Pro residues" evidence="1">
    <location>
        <begin position="68"/>
        <end position="77"/>
    </location>
</feature>
<feature type="region of interest" description="Disordered" evidence="1">
    <location>
        <begin position="455"/>
        <end position="553"/>
    </location>
</feature>
<feature type="region of interest" description="Disordered" evidence="1">
    <location>
        <begin position="567"/>
        <end position="588"/>
    </location>
</feature>
<sequence>MSEFNRPKKSTDPTDPNKQPNESVSLSQIPIPSTSDSHPPFSASLAPSSPSSSPHAGCLSHSSDSPSAPRPSLPLPPCSLSLASLEVVLESESESYTNDSNDSKVSNNSNNSNSPNPPQESHTEPPQNSHTSPNEENSQNSEEPPTLPLPSSPTPPPLPLTIPLLAFTSRQPKSSTPLLDCGTITFTPEELIDASYDLLIAKVIHSIDRVLLLRRDEALRCVEWMGGIGDVEGSEPVEDRRMDDGIAESYGVNDDANIGSESTLTHTPLGNPGSSVGDVGLGCALRREKLSNIGIGALEIYGQRKSKGFKYKKTGREGGNSGFMSIREVKRIRRARERLEIESETGGLRVRGHVGVDRGNGELGVNRPIRRNVDEDGREIENNPQPNRTTSSLSPPTQSRTPLATLSLLSLFPKPKECTPTTLYIHWKPEPLIPAEYMQRIIRMDPIIGSSSKSLFHLSNPGDGDGDEKNLDNGADDVPVGDERNEKGEDDEEEFREEEGKKEEKAEKQDPSQTHSSKVTTDENIKITKSERNKRNKHEEEIHANNLTPLHPSFHTYSQFTEQFSDLYGTSDDEDDDNDNDNKSSKGIRELLRFLSGRGGRDELIVEYEYGIWKGLP</sequence>
<proteinExistence type="predicted"/>
<feature type="compositionally biased region" description="Basic and acidic residues" evidence="1">
    <location>
        <begin position="1"/>
        <end position="12"/>
    </location>
</feature>
<feature type="compositionally biased region" description="Pro residues" evidence="1">
    <location>
        <begin position="145"/>
        <end position="160"/>
    </location>
</feature>
<dbReference type="AlphaFoldDB" id="A0A4Z1K7H3"/>
<feature type="compositionally biased region" description="Acidic residues" evidence="1">
    <location>
        <begin position="488"/>
        <end position="497"/>
    </location>
</feature>
<evidence type="ECO:0000256" key="1">
    <source>
        <dbReference type="SAM" id="MobiDB-lite"/>
    </source>
</evidence>
<gene>
    <name evidence="2" type="ORF">BPOR_1084g00010</name>
</gene>
<evidence type="ECO:0000313" key="2">
    <source>
        <dbReference type="EMBL" id="TGO81608.1"/>
    </source>
</evidence>
<feature type="region of interest" description="Disordered" evidence="1">
    <location>
        <begin position="352"/>
        <end position="400"/>
    </location>
</feature>
<organism evidence="2 3">
    <name type="scientific">Botrytis porri</name>
    <dbReference type="NCBI Taxonomy" id="87229"/>
    <lineage>
        <taxon>Eukaryota</taxon>
        <taxon>Fungi</taxon>
        <taxon>Dikarya</taxon>
        <taxon>Ascomycota</taxon>
        <taxon>Pezizomycotina</taxon>
        <taxon>Leotiomycetes</taxon>
        <taxon>Helotiales</taxon>
        <taxon>Sclerotiniaceae</taxon>
        <taxon>Botrytis</taxon>
    </lineage>
</organism>
<reference evidence="2 3" key="1">
    <citation type="submission" date="2017-12" db="EMBL/GenBank/DDBJ databases">
        <title>Comparative genomics of Botrytis spp.</title>
        <authorList>
            <person name="Valero-Jimenez C.A."/>
            <person name="Tapia P."/>
            <person name="Veloso J."/>
            <person name="Silva-Moreno E."/>
            <person name="Staats M."/>
            <person name="Valdes J.H."/>
            <person name="Van Kan J.A.L."/>
        </authorList>
    </citation>
    <scope>NUCLEOTIDE SEQUENCE [LARGE SCALE GENOMIC DNA]</scope>
    <source>
        <strain evidence="2 3">MUCL3349</strain>
    </source>
</reference>
<feature type="compositionally biased region" description="Low complexity" evidence="1">
    <location>
        <begin position="132"/>
        <end position="144"/>
    </location>
</feature>
<feature type="compositionally biased region" description="Basic and acidic residues" evidence="1">
    <location>
        <begin position="520"/>
        <end position="543"/>
    </location>
</feature>
<accession>A0A4Z1K7H3</accession>
<feature type="compositionally biased region" description="Polar residues" evidence="1">
    <location>
        <begin position="13"/>
        <end position="36"/>
    </location>
</feature>
<feature type="compositionally biased region" description="Low complexity" evidence="1">
    <location>
        <begin position="78"/>
        <end position="114"/>
    </location>
</feature>
<feature type="region of interest" description="Disordered" evidence="1">
    <location>
        <begin position="1"/>
        <end position="162"/>
    </location>
</feature>
<feature type="compositionally biased region" description="Low complexity" evidence="1">
    <location>
        <begin position="37"/>
        <end position="67"/>
    </location>
</feature>
<feature type="compositionally biased region" description="Polar residues" evidence="1">
    <location>
        <begin position="382"/>
        <end position="400"/>
    </location>
</feature>
<name>A0A4Z1K7H3_9HELO</name>
<evidence type="ECO:0000313" key="3">
    <source>
        <dbReference type="Proteomes" id="UP000297280"/>
    </source>
</evidence>